<dbReference type="Proteomes" id="UP000310168">
    <property type="component" value="Unassembled WGS sequence"/>
</dbReference>
<evidence type="ECO:0000259" key="8">
    <source>
        <dbReference type="PROSITE" id="PS50109"/>
    </source>
</evidence>
<keyword evidence="3" id="KW-0597">Phosphoprotein</keyword>
<evidence type="ECO:0000259" key="9">
    <source>
        <dbReference type="PROSITE" id="PS51462"/>
    </source>
</evidence>
<dbReference type="InterPro" id="IPR015797">
    <property type="entry name" value="NUDIX_hydrolase-like_dom_sf"/>
</dbReference>
<gene>
    <name evidence="10" type="ORF">EZH24_04675</name>
</gene>
<reference evidence="10 11" key="1">
    <citation type="journal article" date="2019" name="Anaerobe">
        <title>Brachyspira catarrhinii sp. nov., an anaerobic intestinal spirochaete isolated from vervet monkeys may have been misidentified as Brachyspira aalborgi in previous studies.</title>
        <authorList>
            <person name="Phillips N.D."/>
            <person name="La T."/>
            <person name="Hampson D.J."/>
        </authorList>
    </citation>
    <scope>NUCLEOTIDE SEQUENCE [LARGE SCALE GENOMIC DNA]</scope>
    <source>
        <strain evidence="10 11">Z12</strain>
    </source>
</reference>
<protein>
    <recommendedName>
        <fullName evidence="2">histidine kinase</fullName>
        <ecNumber evidence="2">2.7.13.3</ecNumber>
    </recommendedName>
</protein>
<comment type="catalytic activity">
    <reaction evidence="1">
        <text>ATP + protein L-histidine = ADP + protein N-phospho-L-histidine.</text>
        <dbReference type="EC" id="2.7.13.3"/>
    </reaction>
</comment>
<dbReference type="Gene3D" id="1.10.287.130">
    <property type="match status" value="1"/>
</dbReference>
<feature type="coiled-coil region" evidence="7">
    <location>
        <begin position="235"/>
        <end position="269"/>
    </location>
</feature>
<dbReference type="InterPro" id="IPR005467">
    <property type="entry name" value="His_kinase_dom"/>
</dbReference>
<dbReference type="SMART" id="SM00387">
    <property type="entry name" value="HATPase_c"/>
    <property type="match status" value="1"/>
</dbReference>
<proteinExistence type="predicted"/>
<dbReference type="PANTHER" id="PTHR43711:SF1">
    <property type="entry name" value="HISTIDINE KINASE 1"/>
    <property type="match status" value="1"/>
</dbReference>
<dbReference type="Gene3D" id="3.30.565.10">
    <property type="entry name" value="Histidine kinase-like ATPase, C-terminal domain"/>
    <property type="match status" value="1"/>
</dbReference>
<dbReference type="Pfam" id="PF00293">
    <property type="entry name" value="NUDIX"/>
    <property type="match status" value="1"/>
</dbReference>
<evidence type="ECO:0000256" key="2">
    <source>
        <dbReference type="ARBA" id="ARBA00012438"/>
    </source>
</evidence>
<dbReference type="SUPFAM" id="SSF55874">
    <property type="entry name" value="ATPase domain of HSP90 chaperone/DNA topoisomerase II/histidine kinase"/>
    <property type="match status" value="1"/>
</dbReference>
<dbReference type="InterPro" id="IPR004358">
    <property type="entry name" value="Sig_transdc_His_kin-like_C"/>
</dbReference>
<evidence type="ECO:0000256" key="1">
    <source>
        <dbReference type="ARBA" id="ARBA00000085"/>
    </source>
</evidence>
<dbReference type="InterPro" id="IPR050736">
    <property type="entry name" value="Sensor_HK_Regulatory"/>
</dbReference>
<keyword evidence="5" id="KW-0418">Kinase</keyword>
<dbReference type="InterPro" id="IPR000086">
    <property type="entry name" value="NUDIX_hydrolase_dom"/>
</dbReference>
<dbReference type="CDD" id="cd00082">
    <property type="entry name" value="HisKA"/>
    <property type="match status" value="1"/>
</dbReference>
<dbReference type="CDD" id="cd03424">
    <property type="entry name" value="NUDIX_ADPRase_Nudt5_UGPPase_Nudt14"/>
    <property type="match status" value="1"/>
</dbReference>
<name>A0ABY2TUJ8_9SPIR</name>
<keyword evidence="7" id="KW-0175">Coiled coil</keyword>
<dbReference type="PROSITE" id="PS51462">
    <property type="entry name" value="NUDIX"/>
    <property type="match status" value="1"/>
</dbReference>
<dbReference type="EC" id="2.7.13.3" evidence="2"/>
<dbReference type="InterPro" id="IPR003661">
    <property type="entry name" value="HisK_dim/P_dom"/>
</dbReference>
<dbReference type="RefSeq" id="WP_137997959.1">
    <property type="nucleotide sequence ID" value="NZ_SJDU01000084.1"/>
</dbReference>
<comment type="caution">
    <text evidence="10">The sequence shown here is derived from an EMBL/GenBank/DDBJ whole genome shotgun (WGS) entry which is preliminary data.</text>
</comment>
<dbReference type="Pfam" id="PF00512">
    <property type="entry name" value="HisKA"/>
    <property type="match status" value="1"/>
</dbReference>
<evidence type="ECO:0000256" key="6">
    <source>
        <dbReference type="ARBA" id="ARBA00023012"/>
    </source>
</evidence>
<dbReference type="PRINTS" id="PR00344">
    <property type="entry name" value="BCTRLSENSOR"/>
</dbReference>
<keyword evidence="6" id="KW-0902">Two-component regulatory system</keyword>
<feature type="domain" description="Histidine kinase" evidence="8">
    <location>
        <begin position="276"/>
        <end position="514"/>
    </location>
</feature>
<keyword evidence="11" id="KW-1185">Reference proteome</keyword>
<sequence length="520" mass="60048">MSGAKKKNIKKVKDTKFFHKSPPVELNTGFVNLERFIAINEYDDGTFSKEYNCDIINRRGRDAVIIVPYAYIENQLHVLMITNFRPVVYYREKVMTNKRAEDIDENIINFLEFPAGMLEEDEMNAKDEHLGIKKCAQRELEEETGYSVPLKNIAVLGHRYYSSSGIITERINIATCDITGIEPKKKPKTDGSVMEETIEHFFVQFNEAMNWRKEGIIKNAGTEIGLNRLYFSILYERQKKHNLILQRRLKSLLNEINSLKKNAEYYNKLIREFKATVTHELRHPFTEIMGYINLLKKKNLNEEKKEEALNVISKSIKKLYETNNNLIQISIKDDEVSKYLSEFNIEEELNLIVEGYKSIYPKEIDAKVEVEKNCVILIGYIERFKLIMEGIISNAFKFTKAGSVHIHVRIPDLIEKKNLDFSPDLFNYHSMKNIIPNEIEITVKDTGKGIKPKQLKKIFIPFYQGDSRFEREYGGIGIGLSVVKDLLDTMQGSITIDSSEGAGTIVKLRIPFGIPSKTKN</sequence>
<organism evidence="10 11">
    <name type="scientific">Brachyspira catarrhinii</name>
    <dbReference type="NCBI Taxonomy" id="2528966"/>
    <lineage>
        <taxon>Bacteria</taxon>
        <taxon>Pseudomonadati</taxon>
        <taxon>Spirochaetota</taxon>
        <taxon>Spirochaetia</taxon>
        <taxon>Brachyspirales</taxon>
        <taxon>Brachyspiraceae</taxon>
        <taxon>Brachyspira</taxon>
    </lineage>
</organism>
<dbReference type="SUPFAM" id="SSF47384">
    <property type="entry name" value="Homodimeric domain of signal transducing histidine kinase"/>
    <property type="match status" value="1"/>
</dbReference>
<feature type="domain" description="Nudix hydrolase" evidence="9">
    <location>
        <begin position="59"/>
        <end position="225"/>
    </location>
</feature>
<dbReference type="SUPFAM" id="SSF55811">
    <property type="entry name" value="Nudix"/>
    <property type="match status" value="1"/>
</dbReference>
<evidence type="ECO:0000256" key="7">
    <source>
        <dbReference type="SAM" id="Coils"/>
    </source>
</evidence>
<evidence type="ECO:0000256" key="3">
    <source>
        <dbReference type="ARBA" id="ARBA00022553"/>
    </source>
</evidence>
<dbReference type="SMART" id="SM00388">
    <property type="entry name" value="HisKA"/>
    <property type="match status" value="1"/>
</dbReference>
<dbReference type="PANTHER" id="PTHR43711">
    <property type="entry name" value="TWO-COMPONENT HISTIDINE KINASE"/>
    <property type="match status" value="1"/>
</dbReference>
<keyword evidence="4" id="KW-0808">Transferase</keyword>
<dbReference type="EMBL" id="SJDU01000084">
    <property type="protein sequence ID" value="TKZ35547.1"/>
    <property type="molecule type" value="Genomic_DNA"/>
</dbReference>
<evidence type="ECO:0000313" key="11">
    <source>
        <dbReference type="Proteomes" id="UP000310168"/>
    </source>
</evidence>
<evidence type="ECO:0000256" key="5">
    <source>
        <dbReference type="ARBA" id="ARBA00022777"/>
    </source>
</evidence>
<evidence type="ECO:0000256" key="4">
    <source>
        <dbReference type="ARBA" id="ARBA00022679"/>
    </source>
</evidence>
<dbReference type="PROSITE" id="PS50109">
    <property type="entry name" value="HIS_KIN"/>
    <property type="match status" value="1"/>
</dbReference>
<dbReference type="InterPro" id="IPR036890">
    <property type="entry name" value="HATPase_C_sf"/>
</dbReference>
<dbReference type="Gene3D" id="3.90.79.10">
    <property type="entry name" value="Nucleoside Triphosphate Pyrophosphohydrolase"/>
    <property type="match status" value="1"/>
</dbReference>
<dbReference type="InterPro" id="IPR036097">
    <property type="entry name" value="HisK_dim/P_sf"/>
</dbReference>
<dbReference type="Pfam" id="PF02518">
    <property type="entry name" value="HATPase_c"/>
    <property type="match status" value="1"/>
</dbReference>
<evidence type="ECO:0000313" key="10">
    <source>
        <dbReference type="EMBL" id="TKZ35547.1"/>
    </source>
</evidence>
<dbReference type="InterPro" id="IPR003594">
    <property type="entry name" value="HATPase_dom"/>
</dbReference>
<accession>A0ABY2TUJ8</accession>